<gene>
    <name evidence="2" type="ORF">AWB68_02771</name>
</gene>
<comment type="caution">
    <text evidence="2">The sequence shown here is derived from an EMBL/GenBank/DDBJ whole genome shotgun (WGS) entry which is preliminary data.</text>
</comment>
<keyword evidence="3" id="KW-1185">Reference proteome</keyword>
<dbReference type="Proteomes" id="UP000054770">
    <property type="component" value="Unassembled WGS sequence"/>
</dbReference>
<keyword evidence="1" id="KW-0812">Transmembrane</keyword>
<dbReference type="AlphaFoldDB" id="A0A158IJZ4"/>
<evidence type="ECO:0000256" key="1">
    <source>
        <dbReference type="SAM" id="Phobius"/>
    </source>
</evidence>
<reference evidence="2" key="1">
    <citation type="submission" date="2016-01" db="EMBL/GenBank/DDBJ databases">
        <authorList>
            <person name="Peeters C."/>
        </authorList>
    </citation>
    <scope>NUCLEOTIDE SEQUENCE [LARGE SCALE GENOMIC DNA]</scope>
    <source>
        <strain evidence="2">LMG 22940</strain>
    </source>
</reference>
<organism evidence="2 3">
    <name type="scientific">Caballeronia choica</name>
    <dbReference type="NCBI Taxonomy" id="326476"/>
    <lineage>
        <taxon>Bacteria</taxon>
        <taxon>Pseudomonadati</taxon>
        <taxon>Pseudomonadota</taxon>
        <taxon>Betaproteobacteria</taxon>
        <taxon>Burkholderiales</taxon>
        <taxon>Burkholderiaceae</taxon>
        <taxon>Caballeronia</taxon>
    </lineage>
</organism>
<name>A0A158IJZ4_9BURK</name>
<feature type="transmembrane region" description="Helical" evidence="1">
    <location>
        <begin position="91"/>
        <end position="112"/>
    </location>
</feature>
<accession>A0A158IJZ4</accession>
<evidence type="ECO:0000313" key="2">
    <source>
        <dbReference type="EMBL" id="SAL56906.1"/>
    </source>
</evidence>
<dbReference type="EMBL" id="FCON02000025">
    <property type="protein sequence ID" value="SAL56906.1"/>
    <property type="molecule type" value="Genomic_DNA"/>
</dbReference>
<evidence type="ECO:0000313" key="3">
    <source>
        <dbReference type="Proteomes" id="UP000054770"/>
    </source>
</evidence>
<keyword evidence="1" id="KW-1133">Transmembrane helix</keyword>
<feature type="transmembrane region" description="Helical" evidence="1">
    <location>
        <begin position="35"/>
        <end position="58"/>
    </location>
</feature>
<feature type="transmembrane region" description="Helical" evidence="1">
    <location>
        <begin position="64"/>
        <end position="84"/>
    </location>
</feature>
<feature type="transmembrane region" description="Helical" evidence="1">
    <location>
        <begin position="118"/>
        <end position="140"/>
    </location>
</feature>
<protein>
    <submittedName>
        <fullName evidence="2">Uncharacterized protein</fullName>
    </submittedName>
</protein>
<proteinExistence type="predicted"/>
<keyword evidence="1" id="KW-0472">Membrane</keyword>
<dbReference type="RefSeq" id="WP_200828692.1">
    <property type="nucleotide sequence ID" value="NZ_FCON02000025.1"/>
</dbReference>
<sequence>MSTVNAYSRDAVNPIETGATPGWVARLVGGDRHTAALTSLGVAYALSWVELGLALIIGLPGDSASHPLAASIVARVLIGLLYLCVASRLQWARWVTVALGFASVAFVAPTLALQWQVFPAAAIASGLALVCRLCASLFLLSPLQEHARVTA</sequence>